<dbReference type="EMBL" id="CAJNDS010000414">
    <property type="protein sequence ID" value="CAE7203871.1"/>
    <property type="molecule type" value="Genomic_DNA"/>
</dbReference>
<feature type="domain" description="Sushi" evidence="6">
    <location>
        <begin position="827"/>
        <end position="883"/>
    </location>
</feature>
<feature type="domain" description="Sushi" evidence="6">
    <location>
        <begin position="1348"/>
        <end position="1410"/>
    </location>
</feature>
<accession>A0A812JKS4</accession>
<feature type="non-terminal residue" evidence="7">
    <location>
        <position position="1748"/>
    </location>
</feature>
<keyword evidence="8" id="KW-1185">Reference proteome</keyword>
<feature type="domain" description="Sushi" evidence="6">
    <location>
        <begin position="1230"/>
        <end position="1284"/>
    </location>
</feature>
<dbReference type="PANTHER" id="PTHR19325:SF560">
    <property type="entry name" value="SUSHI, VON WILLEBRAND FACTOR TYPE A, EGF AND PENTRAXIN DOMAIN-CONTAINING PROTEIN 1"/>
    <property type="match status" value="1"/>
</dbReference>
<feature type="region of interest" description="Disordered" evidence="5">
    <location>
        <begin position="439"/>
        <end position="504"/>
    </location>
</feature>
<sequence length="1748" mass="184448">MEFDAVPVRSNWLDQFILEALHYPDAAVRGSHYRGDTWDAFLRSLPVDLLYHVNGNAIYNLQHPWLQYMLQVLDEDAQQEAGQSVAFDVRMANLSYDEFGSAPESPYQGDSLLVGNYAQTLLNTSFESVEFIRHGSMQNLFQDIDDQEVTLGVMAQHRDFSFFEESLRFSHPFRQVLIMGKWITNESNYTIDSARGPTHVQTKRATGSAATLLCKIAAHVTTRYLVLTDTHNILSSPTSILVDGQGFPVLPYVPAASWSCQQFASCASELDEAEAFFGVQLEYHHDTYETVYYTDLYQQHCADRGTILRGLPKYSQCGYVHGPTADGYIAWMLSKDANFSYVPRDKRQVGFRSWGVGVTAHPVDTRECSVYREADFLLAQGNLSTCSSLVEDPSACRAANCTWRPIFGSGKCIETPEVTFTLQMPVAVTTTTTTQTATLTSISSTTSRSTSSSTTSSLSTSSSITSTTSGSTSSTVTASSTATETSTTTGSSSTTTETSTTQTTTTLTFTVLPGQCPLPIAEPTVDVLDCLSKTPGETCEAVCAPGYEGAPATMTCGQSEVFEGTLPTCSTTTWTQTFTTTRTQLVQCAGGLPMGRGIVSSDCLGKSNGQTCQVVCDAAQGFQGGPVEYVCNPSTGVFDGPGLECFLPTCSMDGLPSALDTTDCANTELGKLCFVRCPVGYTAAQSVYTCEVTGSFSGTAPICQRLVCNVDVLPQGMGYDITACAGTQSGESCQVSCKHGYAGDNATYSCGLDGAFSPGTALCERKACPMPASMVGDPSFFTDCFGAMHGDVCMAKCNVGYTGAPVQKRCDNGAFVGPEANCTALTCSLEGLSMGIGIATDNCVGVTTGNSCQLGCVRGFEGVGNASMLCNIDGSFSALPFECQPIQCQELNKIAPFSDPKYDDSCVNHFFGDICTAFCESGWDISGDAMVMVCDDTSNTSAGYAEFTNRTPAENSRGPVCIGKTCTIGLPSQRGLQHDCLGKTTLETCTLTADFGFAMPPATLICTPEGSFAGVVPAVSEATCPTPDFGNGTGSTCASRAIGEECYAYCLTGYAGSPRLYQCVANATTGIIEIEPAAGSISCLPETARRLAPSQARSLASACDGTSMTSFGLHAAEFVHSCHTVAHDDVCISHCGRGYGMTGDPTVLVCDNGVLTGGALPTCTPLPCIYNLPSAVGVEHDCLNVTTGSNCTAGCTAQGFEYRSGGAEQFVCEAAGDFNGTIPSCQRVSCMDLVLESRFSHNCNNMIFQDTCGVSCAKGWTLVGWGSQYECGADRNISGVLPDCVGNPCANTIPNDQAFSGEACNGLTTGLTCEVTCKPGSTPNSATMTCDASGALTGTLPLCKPALCPASTALAEPSLAHNCEDVPFGRSCSVFCAEGYQLNGTDAGEVWDCVLDGSGGLVLTGSVPPCEPIICPSLNPSEVLVDNCSNIPAGTACEQRCIEGYVPVNASVAVYSCDMDGQIANNGDSVACVRVACNSSINLPNVLHTCDDVQANSSCYAYCRDGYEMQQNEVPMWTCATAGSGLPVVSNVPPIDGYSLRGALPVCVALPCLYNLPFGLEYTHDCDGALTDTACTVACAAGFEGPSNVWTCQPDGLLNGTYPLCLEITTTETSVTFTTTFTATTFTTSSTTFWNGTVLLSGYIYLAPTAIADVSPMDLMDGFVNDSQVSEGLTNALASLLNVSAVSAEVVITFNESFNSQAARVAYTADRAFYTQQEAENFTQSILESVNASATEEVKELINDHLGL</sequence>
<evidence type="ECO:0000256" key="1">
    <source>
        <dbReference type="ARBA" id="ARBA00022659"/>
    </source>
</evidence>
<feature type="domain" description="Sushi" evidence="6">
    <location>
        <begin position="1289"/>
        <end position="1343"/>
    </location>
</feature>
<dbReference type="Gene3D" id="2.10.70.10">
    <property type="entry name" value="Complement Module, domain 1"/>
    <property type="match status" value="1"/>
</dbReference>
<evidence type="ECO:0000256" key="5">
    <source>
        <dbReference type="SAM" id="MobiDB-lite"/>
    </source>
</evidence>
<dbReference type="SUPFAM" id="SSF57535">
    <property type="entry name" value="Complement control module/SCR domain"/>
    <property type="match status" value="1"/>
</dbReference>
<feature type="domain" description="Sushi" evidence="6">
    <location>
        <begin position="1108"/>
        <end position="1163"/>
    </location>
</feature>
<dbReference type="OrthoDB" id="5804959at2759"/>
<gene>
    <name evidence="7" type="primary">SELP</name>
    <name evidence="7" type="ORF">SNAT2548_LOCUS6290</name>
</gene>
<dbReference type="PANTHER" id="PTHR19325">
    <property type="entry name" value="COMPLEMENT COMPONENT-RELATED SUSHI DOMAIN-CONTAINING"/>
    <property type="match status" value="1"/>
</dbReference>
<feature type="domain" description="Sushi" evidence="6">
    <location>
        <begin position="516"/>
        <end position="569"/>
    </location>
</feature>
<evidence type="ECO:0000259" key="6">
    <source>
        <dbReference type="SMART" id="SM00032"/>
    </source>
</evidence>
<keyword evidence="2" id="KW-0677">Repeat</keyword>
<name>A0A812JKS4_9DINO</name>
<dbReference type="InterPro" id="IPR050350">
    <property type="entry name" value="Compl-Cell_Adhes-Reg"/>
</dbReference>
<protein>
    <submittedName>
        <fullName evidence="7">SELP protein</fullName>
    </submittedName>
</protein>
<keyword evidence="4" id="KW-0325">Glycoprotein</keyword>
<feature type="domain" description="Sushi" evidence="6">
    <location>
        <begin position="708"/>
        <end position="763"/>
    </location>
</feature>
<evidence type="ECO:0000256" key="3">
    <source>
        <dbReference type="ARBA" id="ARBA00023157"/>
    </source>
</evidence>
<keyword evidence="3" id="KW-1015">Disulfide bond</keyword>
<comment type="caution">
    <text evidence="7">The sequence shown here is derived from an EMBL/GenBank/DDBJ whole genome shotgun (WGS) entry which is preliminary data.</text>
</comment>
<reference evidence="7" key="1">
    <citation type="submission" date="2021-02" db="EMBL/GenBank/DDBJ databases">
        <authorList>
            <person name="Dougan E. K."/>
            <person name="Rhodes N."/>
            <person name="Thang M."/>
            <person name="Chan C."/>
        </authorList>
    </citation>
    <scope>NUCLEOTIDE SEQUENCE</scope>
</reference>
<evidence type="ECO:0000256" key="2">
    <source>
        <dbReference type="ARBA" id="ARBA00022737"/>
    </source>
</evidence>
<dbReference type="Proteomes" id="UP000604046">
    <property type="component" value="Unassembled WGS sequence"/>
</dbReference>
<organism evidence="7 8">
    <name type="scientific">Symbiodinium natans</name>
    <dbReference type="NCBI Taxonomy" id="878477"/>
    <lineage>
        <taxon>Eukaryota</taxon>
        <taxon>Sar</taxon>
        <taxon>Alveolata</taxon>
        <taxon>Dinophyceae</taxon>
        <taxon>Suessiales</taxon>
        <taxon>Symbiodiniaceae</taxon>
        <taxon>Symbiodinium</taxon>
    </lineage>
</organism>
<dbReference type="InterPro" id="IPR000436">
    <property type="entry name" value="Sushi_SCR_CCP_dom"/>
</dbReference>
<feature type="domain" description="Sushi" evidence="6">
    <location>
        <begin position="652"/>
        <end position="703"/>
    </location>
</feature>
<evidence type="ECO:0000256" key="4">
    <source>
        <dbReference type="ARBA" id="ARBA00023180"/>
    </source>
</evidence>
<evidence type="ECO:0000313" key="8">
    <source>
        <dbReference type="Proteomes" id="UP000604046"/>
    </source>
</evidence>
<dbReference type="SMART" id="SM00032">
    <property type="entry name" value="CCP"/>
    <property type="match status" value="8"/>
</dbReference>
<dbReference type="InterPro" id="IPR035976">
    <property type="entry name" value="Sushi/SCR/CCP_sf"/>
</dbReference>
<keyword evidence="1" id="KW-0768">Sushi</keyword>
<proteinExistence type="predicted"/>
<evidence type="ECO:0000313" key="7">
    <source>
        <dbReference type="EMBL" id="CAE7203871.1"/>
    </source>
</evidence>